<keyword evidence="5" id="KW-0472">Membrane</keyword>
<protein>
    <submittedName>
        <fullName evidence="6">Uncharacterized protein</fullName>
    </submittedName>
</protein>
<evidence type="ECO:0000256" key="4">
    <source>
        <dbReference type="ARBA" id="ARBA00023157"/>
    </source>
</evidence>
<evidence type="ECO:0000256" key="1">
    <source>
        <dbReference type="ARBA" id="ARBA00008693"/>
    </source>
</evidence>
<dbReference type="GO" id="GO:0006874">
    <property type="term" value="P:intracellular calcium ion homeostasis"/>
    <property type="evidence" value="ECO:0007669"/>
    <property type="project" value="TreeGrafter"/>
</dbReference>
<reference evidence="6" key="2">
    <citation type="journal article" date="2020" name="Nat. Commun.">
        <title>Large-scale genome sequencing of mycorrhizal fungi provides insights into the early evolution of symbiotic traits.</title>
        <authorList>
            <person name="Miyauchi S."/>
            <person name="Kiss E."/>
            <person name="Kuo A."/>
            <person name="Drula E."/>
            <person name="Kohler A."/>
            <person name="Sanchez-Garcia M."/>
            <person name="Morin E."/>
            <person name="Andreopoulos B."/>
            <person name="Barry K.W."/>
            <person name="Bonito G."/>
            <person name="Buee M."/>
            <person name="Carver A."/>
            <person name="Chen C."/>
            <person name="Cichocki N."/>
            <person name="Clum A."/>
            <person name="Culley D."/>
            <person name="Crous P.W."/>
            <person name="Fauchery L."/>
            <person name="Girlanda M."/>
            <person name="Hayes R.D."/>
            <person name="Keri Z."/>
            <person name="LaButti K."/>
            <person name="Lipzen A."/>
            <person name="Lombard V."/>
            <person name="Magnuson J."/>
            <person name="Maillard F."/>
            <person name="Murat C."/>
            <person name="Nolan M."/>
            <person name="Ohm R.A."/>
            <person name="Pangilinan J."/>
            <person name="Pereira M.F."/>
            <person name="Perotto S."/>
            <person name="Peter M."/>
            <person name="Pfister S."/>
            <person name="Riley R."/>
            <person name="Sitrit Y."/>
            <person name="Stielow J.B."/>
            <person name="Szollosi G."/>
            <person name="Zifcakova L."/>
            <person name="Stursova M."/>
            <person name="Spatafora J.W."/>
            <person name="Tedersoo L."/>
            <person name="Vaario L.M."/>
            <person name="Yamada A."/>
            <person name="Yan M."/>
            <person name="Wang P."/>
            <person name="Xu J."/>
            <person name="Bruns T."/>
            <person name="Baldrian P."/>
            <person name="Vilgalys R."/>
            <person name="Dunand C."/>
            <person name="Henrissat B."/>
            <person name="Grigoriev I.V."/>
            <person name="Hibbett D."/>
            <person name="Nagy L.G."/>
            <person name="Martin F.M."/>
        </authorList>
    </citation>
    <scope>NUCLEOTIDE SEQUENCE</scope>
    <source>
        <strain evidence="6">BED1</strain>
    </source>
</reference>
<organism evidence="6 7">
    <name type="scientific">Boletus edulis BED1</name>
    <dbReference type="NCBI Taxonomy" id="1328754"/>
    <lineage>
        <taxon>Eukaryota</taxon>
        <taxon>Fungi</taxon>
        <taxon>Dikarya</taxon>
        <taxon>Basidiomycota</taxon>
        <taxon>Agaricomycotina</taxon>
        <taxon>Agaricomycetes</taxon>
        <taxon>Agaricomycetidae</taxon>
        <taxon>Boletales</taxon>
        <taxon>Boletineae</taxon>
        <taxon>Boletaceae</taxon>
        <taxon>Boletoideae</taxon>
        <taxon>Boletus</taxon>
    </lineage>
</organism>
<sequence>MGGSSLETTPDLRSTWFVNDESALAWVYKHVSSATFKSVAQSCRMSVRRWLFSFFPVMLGLFTVGVLAQDLVLVPPSSRASTHSTCANPPMDQCAFYANCLESRYQCGPDGYPIGYGQHYCQKFSDNRGMFDAQGQQWMISTMHCLQLALVGDAIDATPPASDCQALRDQAFASHAGCYISNGFCTLGVQVWTAVLEIVDIKTLFSSWGAFKSMIQTAGECAELYAYMVEKELF</sequence>
<dbReference type="InterPro" id="IPR004978">
    <property type="entry name" value="Stanniocalcin"/>
</dbReference>
<reference evidence="6" key="1">
    <citation type="submission" date="2019-10" db="EMBL/GenBank/DDBJ databases">
        <authorList>
            <consortium name="DOE Joint Genome Institute"/>
            <person name="Kuo A."/>
            <person name="Miyauchi S."/>
            <person name="Kiss E."/>
            <person name="Drula E."/>
            <person name="Kohler A."/>
            <person name="Sanchez-Garcia M."/>
            <person name="Andreopoulos B."/>
            <person name="Barry K.W."/>
            <person name="Bonito G."/>
            <person name="Buee M."/>
            <person name="Carver A."/>
            <person name="Chen C."/>
            <person name="Cichocki N."/>
            <person name="Clum A."/>
            <person name="Culley D."/>
            <person name="Crous P.W."/>
            <person name="Fauchery L."/>
            <person name="Girlanda M."/>
            <person name="Hayes R."/>
            <person name="Keri Z."/>
            <person name="LaButti K."/>
            <person name="Lipzen A."/>
            <person name="Lombard V."/>
            <person name="Magnuson J."/>
            <person name="Maillard F."/>
            <person name="Morin E."/>
            <person name="Murat C."/>
            <person name="Nolan M."/>
            <person name="Ohm R."/>
            <person name="Pangilinan J."/>
            <person name="Pereira M."/>
            <person name="Perotto S."/>
            <person name="Peter M."/>
            <person name="Riley R."/>
            <person name="Sitrit Y."/>
            <person name="Stielow B."/>
            <person name="Szollosi G."/>
            <person name="Zifcakova L."/>
            <person name="Stursova M."/>
            <person name="Spatafora J.W."/>
            <person name="Tedersoo L."/>
            <person name="Vaario L.-M."/>
            <person name="Yamada A."/>
            <person name="Yan M."/>
            <person name="Wang P."/>
            <person name="Xu J."/>
            <person name="Bruns T."/>
            <person name="Baldrian P."/>
            <person name="Vilgalys R."/>
            <person name="Henrissat B."/>
            <person name="Grigoriev I.V."/>
            <person name="Hibbett D."/>
            <person name="Nagy L.G."/>
            <person name="Martin F.M."/>
        </authorList>
    </citation>
    <scope>NUCLEOTIDE SEQUENCE</scope>
    <source>
        <strain evidence="6">BED1</strain>
    </source>
</reference>
<name>A0AAD4C813_BOLED</name>
<comment type="caution">
    <text evidence="6">The sequence shown here is derived from an EMBL/GenBank/DDBJ whole genome shotgun (WGS) entry which is preliminary data.</text>
</comment>
<dbReference type="PANTHER" id="PTHR11245:SF6">
    <property type="entry name" value="DUF19 DOMAIN-CONTAINING PROTEIN"/>
    <property type="match status" value="1"/>
</dbReference>
<dbReference type="Proteomes" id="UP001194468">
    <property type="component" value="Unassembled WGS sequence"/>
</dbReference>
<dbReference type="AlphaFoldDB" id="A0AAD4C813"/>
<comment type="subunit">
    <text evidence="2">Homodimer; disulfide-linked.</text>
</comment>
<dbReference type="PANTHER" id="PTHR11245">
    <property type="entry name" value="STANNIOCALCIN"/>
    <property type="match status" value="1"/>
</dbReference>
<keyword evidence="5" id="KW-0812">Transmembrane</keyword>
<dbReference type="GO" id="GO:0005615">
    <property type="term" value="C:extracellular space"/>
    <property type="evidence" value="ECO:0007669"/>
    <property type="project" value="TreeGrafter"/>
</dbReference>
<evidence type="ECO:0000256" key="2">
    <source>
        <dbReference type="ARBA" id="ARBA00011748"/>
    </source>
</evidence>
<keyword evidence="5" id="KW-1133">Transmembrane helix</keyword>
<evidence type="ECO:0000313" key="7">
    <source>
        <dbReference type="Proteomes" id="UP001194468"/>
    </source>
</evidence>
<evidence type="ECO:0000256" key="5">
    <source>
        <dbReference type="SAM" id="Phobius"/>
    </source>
</evidence>
<keyword evidence="3" id="KW-0372">Hormone</keyword>
<keyword evidence="7" id="KW-1185">Reference proteome</keyword>
<dbReference type="EMBL" id="WHUW01000001">
    <property type="protein sequence ID" value="KAF8452175.1"/>
    <property type="molecule type" value="Genomic_DNA"/>
</dbReference>
<evidence type="ECO:0000256" key="3">
    <source>
        <dbReference type="ARBA" id="ARBA00022702"/>
    </source>
</evidence>
<proteinExistence type="inferred from homology"/>
<dbReference type="GO" id="GO:0005179">
    <property type="term" value="F:hormone activity"/>
    <property type="evidence" value="ECO:0007669"/>
    <property type="project" value="UniProtKB-KW"/>
</dbReference>
<gene>
    <name evidence="6" type="ORF">L210DRAFT_158088</name>
</gene>
<comment type="similarity">
    <text evidence="1">Belongs to the stanniocalcin family.</text>
</comment>
<keyword evidence="4" id="KW-1015">Disulfide bond</keyword>
<dbReference type="Pfam" id="PF03298">
    <property type="entry name" value="Stanniocalcin"/>
    <property type="match status" value="1"/>
</dbReference>
<feature type="transmembrane region" description="Helical" evidence="5">
    <location>
        <begin position="50"/>
        <end position="68"/>
    </location>
</feature>
<evidence type="ECO:0000313" key="6">
    <source>
        <dbReference type="EMBL" id="KAF8452175.1"/>
    </source>
</evidence>
<accession>A0AAD4C813</accession>